<dbReference type="Pfam" id="PF08568">
    <property type="entry name" value="Kinetochor_Ybp2"/>
    <property type="match status" value="1"/>
</dbReference>
<accession>A0ABR4P421</accession>
<gene>
    <name evidence="2" type="ORF">PVAG01_11045</name>
</gene>
<sequence>MATDPIKAITQSLPPATDPLTYLTILESHISPDILPTLNDILQDAELTQSIGWDLIHLLVPIAGAEKCLGTIARLGNPREVVLKITEALSLLQLDDDAESRSDEEELGITAGSKEPTSTERFCILVDLLSIVHPRIKTKYPSRFLSSSLMSILSAYRPSPQATLAVLAFVHTISGKKRPALPGRKSSVNVPTSSSAYGPKAPDPEAQEEDPSEAAIQQKLLQSFITHVLEEYVNESPVEWAARLQESFDPTKVVSGRKSLGEMYKEDPTFEIRDTIVGKLVALARDLGLTDYPILLETIRKVEDKSSVEDHAEDNYPSSPEDVPLSKAGSLFLMTYYIFSTILFAAKSPQPSLTIFPDHMNLVKEFIGVNGPETIGSEPSGVIDALLAIGLWLENSNKFVAGPLEDEDFLQHLQTLSLLSANNASPTLRAGAHILTSSVLHAHPTDRLRLTFISDTLEHCPYETLKASAVAWLKEELMTAKERGSQNVFGSSAALAAVQPYLFPDLSSLSSLVAQATDQETEKETETGASSSQSLSHAFPFHMAVLNFIFFLQSPQYAHVVPDGMLDVVQEVYVRPLREALAKAQAPGNAKEGREEDAGVADGTELELLSERIALLDFRHDGREER</sequence>
<name>A0ABR4P421_9HELO</name>
<dbReference type="InterPro" id="IPR040347">
    <property type="entry name" value="YBP1/2"/>
</dbReference>
<evidence type="ECO:0000313" key="3">
    <source>
        <dbReference type="Proteomes" id="UP001629113"/>
    </source>
</evidence>
<comment type="caution">
    <text evidence="2">The sequence shown here is derived from an EMBL/GenBank/DDBJ whole genome shotgun (WGS) entry which is preliminary data.</text>
</comment>
<evidence type="ECO:0000256" key="1">
    <source>
        <dbReference type="SAM" id="MobiDB-lite"/>
    </source>
</evidence>
<dbReference type="EMBL" id="JBFCZG010000010">
    <property type="protein sequence ID" value="KAL3418035.1"/>
    <property type="molecule type" value="Genomic_DNA"/>
</dbReference>
<dbReference type="PANTHER" id="PTHR28020:SF1">
    <property type="entry name" value="YAP1-BINDING PROTEIN 1-RELATED"/>
    <property type="match status" value="1"/>
</dbReference>
<reference evidence="2 3" key="1">
    <citation type="submission" date="2024-06" db="EMBL/GenBank/DDBJ databases">
        <title>Complete genome of Phlyctema vagabunda strain 19-DSS-EL-015.</title>
        <authorList>
            <person name="Fiorenzani C."/>
        </authorList>
    </citation>
    <scope>NUCLEOTIDE SEQUENCE [LARGE SCALE GENOMIC DNA]</scope>
    <source>
        <strain evidence="2 3">19-DSS-EL-015</strain>
    </source>
</reference>
<dbReference type="Proteomes" id="UP001629113">
    <property type="component" value="Unassembled WGS sequence"/>
</dbReference>
<dbReference type="PANTHER" id="PTHR28020">
    <property type="entry name" value="YAP1-BINDING PROTEIN 1-RELATED"/>
    <property type="match status" value="1"/>
</dbReference>
<keyword evidence="3" id="KW-1185">Reference proteome</keyword>
<dbReference type="InterPro" id="IPR013877">
    <property type="entry name" value="YAP-bd/ALF4/Glomulin"/>
</dbReference>
<feature type="region of interest" description="Disordered" evidence="1">
    <location>
        <begin position="179"/>
        <end position="211"/>
    </location>
</feature>
<feature type="compositionally biased region" description="Polar residues" evidence="1">
    <location>
        <begin position="186"/>
        <end position="196"/>
    </location>
</feature>
<organism evidence="2 3">
    <name type="scientific">Phlyctema vagabunda</name>
    <dbReference type="NCBI Taxonomy" id="108571"/>
    <lineage>
        <taxon>Eukaryota</taxon>
        <taxon>Fungi</taxon>
        <taxon>Dikarya</taxon>
        <taxon>Ascomycota</taxon>
        <taxon>Pezizomycotina</taxon>
        <taxon>Leotiomycetes</taxon>
        <taxon>Helotiales</taxon>
        <taxon>Dermateaceae</taxon>
        <taxon>Phlyctema</taxon>
    </lineage>
</organism>
<evidence type="ECO:0000313" key="2">
    <source>
        <dbReference type="EMBL" id="KAL3418035.1"/>
    </source>
</evidence>
<protein>
    <submittedName>
        <fullName evidence="2">Yap-binding protein</fullName>
    </submittedName>
</protein>
<feature type="region of interest" description="Disordered" evidence="1">
    <location>
        <begin position="584"/>
        <end position="603"/>
    </location>
</feature>
<proteinExistence type="predicted"/>